<gene>
    <name evidence="2" type="ORF">DMB68_19380</name>
</gene>
<dbReference type="EMBL" id="QJHL01000005">
    <property type="protein sequence ID" value="PXY43748.1"/>
    <property type="molecule type" value="Genomic_DNA"/>
</dbReference>
<keyword evidence="3" id="KW-1185">Reference proteome</keyword>
<protein>
    <recommendedName>
        <fullName evidence="1">Peptidase S1 domain-containing protein</fullName>
    </recommendedName>
</protein>
<dbReference type="GO" id="GO:0006508">
    <property type="term" value="P:proteolysis"/>
    <property type="evidence" value="ECO:0007669"/>
    <property type="project" value="InterPro"/>
</dbReference>
<proteinExistence type="predicted"/>
<feature type="domain" description="Peptidase S1" evidence="1">
    <location>
        <begin position="68"/>
        <end position="243"/>
    </location>
</feature>
<sequence>MPFILLKIGLKIINRKYLKTIMKSICFVILLTMTACIGQEKTSNKTFEEIALVNKIDFFDSKLDQPKFSCGFLLQFNNEIYAVTAKHLLKIIKPEKMKTLAFENNIKSWSLYPLENKSEIVICDKLLNENKAELLEAKSTYENDWLIFSVKENHTKVKPLQIRTTPLIAGEKLYVVGWTRKMESGKQRVYEFEYYKTINNRILLKDVIVPEQFGGLSGSPVIDEKGMLVGIVSNGTTDPETDKKYFSPCSATSILLFLEKLKIQQ</sequence>
<dbReference type="InterPro" id="IPR043504">
    <property type="entry name" value="Peptidase_S1_PA_chymotrypsin"/>
</dbReference>
<dbReference type="InterPro" id="IPR001254">
    <property type="entry name" value="Trypsin_dom"/>
</dbReference>
<comment type="caution">
    <text evidence="2">The sequence shown here is derived from an EMBL/GenBank/DDBJ whole genome shotgun (WGS) entry which is preliminary data.</text>
</comment>
<organism evidence="2 3">
    <name type="scientific">Flavobacterium hydrophilum</name>
    <dbReference type="NCBI Taxonomy" id="2211445"/>
    <lineage>
        <taxon>Bacteria</taxon>
        <taxon>Pseudomonadati</taxon>
        <taxon>Bacteroidota</taxon>
        <taxon>Flavobacteriia</taxon>
        <taxon>Flavobacteriales</taxon>
        <taxon>Flavobacteriaceae</taxon>
        <taxon>Flavobacterium</taxon>
    </lineage>
</organism>
<dbReference type="Gene3D" id="2.40.10.10">
    <property type="entry name" value="Trypsin-like serine proteases"/>
    <property type="match status" value="1"/>
</dbReference>
<reference evidence="2 3" key="1">
    <citation type="submission" date="2018-05" db="EMBL/GenBank/DDBJ databases">
        <title>Flavobacterium sp. strain IMCC34758, incomplete genome.</title>
        <authorList>
            <person name="Joung Y."/>
        </authorList>
    </citation>
    <scope>NUCLEOTIDE SEQUENCE [LARGE SCALE GENOMIC DNA]</scope>
    <source>
        <strain evidence="2 3">IMCC34758</strain>
    </source>
</reference>
<dbReference type="Proteomes" id="UP000247681">
    <property type="component" value="Unassembled WGS sequence"/>
</dbReference>
<dbReference type="GO" id="GO:0004252">
    <property type="term" value="F:serine-type endopeptidase activity"/>
    <property type="evidence" value="ECO:0007669"/>
    <property type="project" value="InterPro"/>
</dbReference>
<accession>A0A2V4BXJ9</accession>
<dbReference type="AlphaFoldDB" id="A0A2V4BXJ9"/>
<name>A0A2V4BXJ9_9FLAO</name>
<dbReference type="Pfam" id="PF00089">
    <property type="entry name" value="Trypsin"/>
    <property type="match status" value="1"/>
</dbReference>
<dbReference type="InterPro" id="IPR009003">
    <property type="entry name" value="Peptidase_S1_PA"/>
</dbReference>
<evidence type="ECO:0000313" key="3">
    <source>
        <dbReference type="Proteomes" id="UP000247681"/>
    </source>
</evidence>
<evidence type="ECO:0000259" key="1">
    <source>
        <dbReference type="Pfam" id="PF00089"/>
    </source>
</evidence>
<evidence type="ECO:0000313" key="2">
    <source>
        <dbReference type="EMBL" id="PXY43748.1"/>
    </source>
</evidence>
<dbReference type="SUPFAM" id="SSF50494">
    <property type="entry name" value="Trypsin-like serine proteases"/>
    <property type="match status" value="1"/>
</dbReference>